<dbReference type="EMBL" id="JAPMOS010000098">
    <property type="protein sequence ID" value="KAJ4455649.1"/>
    <property type="molecule type" value="Genomic_DNA"/>
</dbReference>
<reference evidence="3" key="1">
    <citation type="journal article" date="2022" name="bioRxiv">
        <title>Genomics of Preaxostyla Flagellates Illuminates Evolutionary Transitions and the Path Towards Mitochondrial Loss.</title>
        <authorList>
            <person name="Novak L.V.F."/>
            <person name="Treitli S.C."/>
            <person name="Pyrih J."/>
            <person name="Halakuc P."/>
            <person name="Pipaliya S.V."/>
            <person name="Vacek V."/>
            <person name="Brzon O."/>
            <person name="Soukal P."/>
            <person name="Eme L."/>
            <person name="Dacks J.B."/>
            <person name="Karnkowska A."/>
            <person name="Elias M."/>
            <person name="Hampl V."/>
        </authorList>
    </citation>
    <scope>NUCLEOTIDE SEQUENCE</scope>
    <source>
        <strain evidence="3">RCP-MX</strain>
    </source>
</reference>
<keyword evidence="4" id="KW-1185">Reference proteome</keyword>
<evidence type="ECO:0000256" key="1">
    <source>
        <dbReference type="SAM" id="MobiDB-lite"/>
    </source>
</evidence>
<gene>
    <name evidence="3" type="ORF">PAPYR_9350</name>
</gene>
<feature type="region of interest" description="Disordered" evidence="1">
    <location>
        <begin position="133"/>
        <end position="163"/>
    </location>
</feature>
<organism evidence="3 4">
    <name type="scientific">Paratrimastix pyriformis</name>
    <dbReference type="NCBI Taxonomy" id="342808"/>
    <lineage>
        <taxon>Eukaryota</taxon>
        <taxon>Metamonada</taxon>
        <taxon>Preaxostyla</taxon>
        <taxon>Paratrimastigidae</taxon>
        <taxon>Paratrimastix</taxon>
    </lineage>
</organism>
<keyword evidence="2" id="KW-0812">Transmembrane</keyword>
<comment type="caution">
    <text evidence="3">The sequence shown here is derived from an EMBL/GenBank/DDBJ whole genome shotgun (WGS) entry which is preliminary data.</text>
</comment>
<feature type="transmembrane region" description="Helical" evidence="2">
    <location>
        <begin position="12"/>
        <end position="27"/>
    </location>
</feature>
<evidence type="ECO:0000313" key="4">
    <source>
        <dbReference type="Proteomes" id="UP001141327"/>
    </source>
</evidence>
<evidence type="ECO:0000256" key="2">
    <source>
        <dbReference type="SAM" id="Phobius"/>
    </source>
</evidence>
<dbReference type="Proteomes" id="UP001141327">
    <property type="component" value="Unassembled WGS sequence"/>
</dbReference>
<keyword evidence="2" id="KW-0472">Membrane</keyword>
<keyword evidence="2" id="KW-1133">Transmembrane helix</keyword>
<proteinExistence type="predicted"/>
<evidence type="ECO:0000313" key="3">
    <source>
        <dbReference type="EMBL" id="KAJ4455649.1"/>
    </source>
</evidence>
<protein>
    <submittedName>
        <fullName evidence="3">Uncharacterized protein</fullName>
    </submittedName>
</protein>
<sequence>MKRGQMDPRSDQFLAILFITLLTDLNLDPARFLALWLLGLFGQTDLFIVIPQTIGEKHSKHFLLHPILPSIASSSPVPVFVHLHLEYERFHAQEKFPVWLEGVREGMVSPRVDQTGRTAACLHLLFRPAPTFPPPCSQEQDGGGSPTAAAPVAPAPAPASGIELENARPSPLVDVAGVICSVVFRQLHSKSLLDTSKHPVGEAYRALCSAQAALVKEIGRAMRTRDEPRDINVILAAHDPALVEKLGSSVSVSFGYLAPGGGALRWEPAARNTGPVVVRLRVESPPAPAKDGRYETCAGTLEAGIPCRRNESQMTPSFWGITHNTTKPGNGVVVTVPNNHCGCLGISISAGTPK</sequence>
<name>A0ABQ8U8L2_9EUKA</name>
<accession>A0ABQ8U8L2</accession>